<dbReference type="Pfam" id="PF09587">
    <property type="entry name" value="PGA_cap"/>
    <property type="match status" value="1"/>
</dbReference>
<dbReference type="InterPro" id="IPR029052">
    <property type="entry name" value="Metallo-depent_PP-like"/>
</dbReference>
<accession>A0A1M7FK77</accession>
<dbReference type="CDD" id="cd07381">
    <property type="entry name" value="MPP_CapA"/>
    <property type="match status" value="1"/>
</dbReference>
<comment type="similarity">
    <text evidence="1">Belongs to the CapA family.</text>
</comment>
<feature type="domain" description="Capsule synthesis protein CapA" evidence="2">
    <location>
        <begin position="2"/>
        <end position="239"/>
    </location>
</feature>
<reference evidence="3 4" key="1">
    <citation type="submission" date="2016-11" db="EMBL/GenBank/DDBJ databases">
        <authorList>
            <person name="Jaros S."/>
            <person name="Januszkiewicz K."/>
            <person name="Wedrychowicz H."/>
        </authorList>
    </citation>
    <scope>NUCLEOTIDE SEQUENCE [LARGE SCALE GENOMIC DNA]</scope>
    <source>
        <strain evidence="3 4">BPI-34</strain>
    </source>
</reference>
<dbReference type="InterPro" id="IPR019079">
    <property type="entry name" value="Capsule_synth_CapA"/>
</dbReference>
<evidence type="ECO:0000313" key="3">
    <source>
        <dbReference type="EMBL" id="SHM04444.1"/>
    </source>
</evidence>
<organism evidence="3 4">
    <name type="scientific">Xylanibacter ruminicola</name>
    <name type="common">Prevotella ruminicola</name>
    <dbReference type="NCBI Taxonomy" id="839"/>
    <lineage>
        <taxon>Bacteria</taxon>
        <taxon>Pseudomonadati</taxon>
        <taxon>Bacteroidota</taxon>
        <taxon>Bacteroidia</taxon>
        <taxon>Bacteroidales</taxon>
        <taxon>Prevotellaceae</taxon>
        <taxon>Xylanibacter</taxon>
    </lineage>
</organism>
<dbReference type="RefSeq" id="WP_073043617.1">
    <property type="nucleotide sequence ID" value="NZ_FRCJ01000002.1"/>
</dbReference>
<dbReference type="OrthoDB" id="9810906at2"/>
<dbReference type="SMART" id="SM00854">
    <property type="entry name" value="PGA_cap"/>
    <property type="match status" value="1"/>
</dbReference>
<sequence length="380" mass="43624">MKILITGDFCTQNRVEKKMEQKRYDALLGDVKSIIQSYDYAIVNFEFPIVNGGSKPILKCGPALKGQPEVIDVLKYAGFNVCTLANNHILDYGEDALVYTKELLEDSDFKTVGAGRNLDNAEEVLELESEGERIAIVNCCEHEFSIAGVNSAGANPLNVIKQYNAIQNYKKVCDYVVVIVHGGIEHFPFPTNRMKETYRFFIDAGANAVINHHQHCYCGYETYKGRPIFYGLGNFLFDWEGKRNTLWNEGVMVGITFEKNKDPQFEVYPFDQSNDEPCVVLKDEKGKKDFEVRNAEKNRIIQDDRLLDYEYQKFVKEQKKEYQLLVEPYDSRLSKGLFNRGLLPSMISKAKLVKLLNYIYCESHQEVMVSVLKDLMLEKK</sequence>
<dbReference type="InterPro" id="IPR052169">
    <property type="entry name" value="CW_Biosynth-Accessory"/>
</dbReference>
<dbReference type="EMBL" id="FRCJ01000002">
    <property type="protein sequence ID" value="SHM04444.1"/>
    <property type="molecule type" value="Genomic_DNA"/>
</dbReference>
<evidence type="ECO:0000313" key="4">
    <source>
        <dbReference type="Proteomes" id="UP000184280"/>
    </source>
</evidence>
<dbReference type="PANTHER" id="PTHR33393:SF11">
    <property type="entry name" value="POLYGLUTAMINE SYNTHESIS ACCESSORY PROTEIN RV0574C-RELATED"/>
    <property type="match status" value="1"/>
</dbReference>
<dbReference type="Gene3D" id="3.60.21.10">
    <property type="match status" value="1"/>
</dbReference>
<name>A0A1M7FK77_XYLRU</name>
<dbReference type="Proteomes" id="UP000184280">
    <property type="component" value="Unassembled WGS sequence"/>
</dbReference>
<protein>
    <submittedName>
        <fullName evidence="3">Poly-gamma-glutamate synthesis protein (Capsule biosynthesis protein)</fullName>
    </submittedName>
</protein>
<gene>
    <name evidence="3" type="ORF">SAMN04488494_1187</name>
</gene>
<dbReference type="SUPFAM" id="SSF56300">
    <property type="entry name" value="Metallo-dependent phosphatases"/>
    <property type="match status" value="1"/>
</dbReference>
<dbReference type="AlphaFoldDB" id="A0A1M7FK77"/>
<evidence type="ECO:0000259" key="2">
    <source>
        <dbReference type="SMART" id="SM00854"/>
    </source>
</evidence>
<dbReference type="PANTHER" id="PTHR33393">
    <property type="entry name" value="POLYGLUTAMINE SYNTHESIS ACCESSORY PROTEIN RV0574C-RELATED"/>
    <property type="match status" value="1"/>
</dbReference>
<evidence type="ECO:0000256" key="1">
    <source>
        <dbReference type="ARBA" id="ARBA00005662"/>
    </source>
</evidence>
<proteinExistence type="inferred from homology"/>